<gene>
    <name evidence="9" type="ORF">E2R62_11230</name>
</gene>
<reference evidence="9" key="1">
    <citation type="submission" date="2019-03" db="EMBL/GenBank/DDBJ databases">
        <title>Complete genome sequence of enteropathogenic Citrobacter rodentium strain DBS100.</title>
        <authorList>
            <person name="Popov G."/>
            <person name="Fiebig A."/>
            <person name="Shideler S."/>
            <person name="Coombes B."/>
            <person name="Savchenko A."/>
        </authorList>
    </citation>
    <scope>NUCLEOTIDE SEQUENCE</scope>
    <source>
        <strain evidence="9">DBS100</strain>
    </source>
</reference>
<dbReference type="EMBL" id="CP038008">
    <property type="protein sequence ID" value="QBY29374.1"/>
    <property type="molecule type" value="Genomic_DNA"/>
</dbReference>
<sequence length="197" mass="20589">MKKILLAASLASVFATANATADVSIESTATWDATAIKDTRSELVITPLNSLSFQYAQGLNVFNTQNGAFDITIPGKEGATDFELTAKLISNTLINSSGDASTLNVGVIWNGTALSSASETVLVNKTKTSGLENLLAEGAYNGTERVSDRSDFTFSIASATTDGATPVTDFASLPDGYWTGDVKVQFTATWTTPAATP</sequence>
<comment type="subunit">
    <text evidence="6">Self-associates. Forms filaments. Interacts with EcpD.</text>
</comment>
<evidence type="ECO:0000256" key="6">
    <source>
        <dbReference type="ARBA" id="ARBA00026091"/>
    </source>
</evidence>
<name>A0A482PPP2_CITRO</name>
<feature type="signal peptide" evidence="8">
    <location>
        <begin position="1"/>
        <end position="21"/>
    </location>
</feature>
<dbReference type="Gene3D" id="2.60.40.3290">
    <property type="entry name" value="Fimbrial protein EcpA"/>
    <property type="match status" value="1"/>
</dbReference>
<comment type="subcellular location">
    <subcellularLocation>
        <location evidence="1">Fimbrium</location>
    </subcellularLocation>
</comment>
<evidence type="ECO:0000256" key="7">
    <source>
        <dbReference type="ARBA" id="ARBA00031192"/>
    </source>
</evidence>
<accession>A0A482PPP2</accession>
<evidence type="ECO:0000256" key="3">
    <source>
        <dbReference type="ARBA" id="ARBA00014507"/>
    </source>
</evidence>
<keyword evidence="5" id="KW-0281">Fimbrium</keyword>
<organism evidence="9">
    <name type="scientific">Citrobacter rodentium</name>
    <dbReference type="NCBI Taxonomy" id="67825"/>
    <lineage>
        <taxon>Bacteria</taxon>
        <taxon>Pseudomonadati</taxon>
        <taxon>Pseudomonadota</taxon>
        <taxon>Gammaproteobacteria</taxon>
        <taxon>Enterobacterales</taxon>
        <taxon>Enterobacteriaceae</taxon>
        <taxon>Citrobacter</taxon>
    </lineage>
</organism>
<dbReference type="AlphaFoldDB" id="A0A482PPP2"/>
<dbReference type="InterPro" id="IPR016514">
    <property type="entry name" value="EcpA"/>
</dbReference>
<dbReference type="Pfam" id="PF16449">
    <property type="entry name" value="MatB"/>
    <property type="match status" value="1"/>
</dbReference>
<evidence type="ECO:0000256" key="8">
    <source>
        <dbReference type="SAM" id="SignalP"/>
    </source>
</evidence>
<dbReference type="RefSeq" id="WP_012907062.1">
    <property type="nucleotide sequence ID" value="NZ_CAJTBI010000055.1"/>
</dbReference>
<proteinExistence type="inferred from homology"/>
<feature type="chain" id="PRO_5019734231" description="Common pilus major fimbrillin subunit EcpA" evidence="8">
    <location>
        <begin position="22"/>
        <end position="197"/>
    </location>
</feature>
<evidence type="ECO:0000256" key="4">
    <source>
        <dbReference type="ARBA" id="ARBA00022729"/>
    </source>
</evidence>
<keyword evidence="4 8" id="KW-0732">Signal</keyword>
<protein>
    <recommendedName>
        <fullName evidence="3">Common pilus major fimbrillin subunit EcpA</fullName>
    </recommendedName>
    <alternativeName>
        <fullName evidence="7">MatB fimbrillin</fullName>
    </alternativeName>
</protein>
<dbReference type="GO" id="GO:0009289">
    <property type="term" value="C:pilus"/>
    <property type="evidence" value="ECO:0007669"/>
    <property type="project" value="UniProtKB-SubCell"/>
</dbReference>
<evidence type="ECO:0000256" key="2">
    <source>
        <dbReference type="ARBA" id="ARBA00007305"/>
    </source>
</evidence>
<evidence type="ECO:0000313" key="9">
    <source>
        <dbReference type="EMBL" id="QBY29374.1"/>
    </source>
</evidence>
<evidence type="ECO:0000256" key="5">
    <source>
        <dbReference type="ARBA" id="ARBA00023263"/>
    </source>
</evidence>
<comment type="similarity">
    <text evidence="2">Belongs to the EcpA/MatB fimbrillin family.</text>
</comment>
<dbReference type="OMA" id="AQDQFTF"/>
<dbReference type="InterPro" id="IPR038478">
    <property type="entry name" value="Fimbrillin_EcpA_sf"/>
</dbReference>
<evidence type="ECO:0000256" key="1">
    <source>
        <dbReference type="ARBA" id="ARBA00004561"/>
    </source>
</evidence>